<comment type="caution">
    <text evidence="1">The sequence shown here is derived from an EMBL/GenBank/DDBJ whole genome shotgun (WGS) entry which is preliminary data.</text>
</comment>
<gene>
    <name evidence="1" type="ORF">RIF29_18642</name>
</gene>
<dbReference type="AlphaFoldDB" id="A0AAN9I3E0"/>
<dbReference type="EMBL" id="JAYWIO010000004">
    <property type="protein sequence ID" value="KAK7266003.1"/>
    <property type="molecule type" value="Genomic_DNA"/>
</dbReference>
<protein>
    <submittedName>
        <fullName evidence="1">Uncharacterized protein</fullName>
    </submittedName>
</protein>
<evidence type="ECO:0000313" key="2">
    <source>
        <dbReference type="Proteomes" id="UP001372338"/>
    </source>
</evidence>
<reference evidence="1 2" key="1">
    <citation type="submission" date="2024-01" db="EMBL/GenBank/DDBJ databases">
        <title>The genomes of 5 underutilized Papilionoideae crops provide insights into root nodulation and disease resistanc.</title>
        <authorList>
            <person name="Yuan L."/>
        </authorList>
    </citation>
    <scope>NUCLEOTIDE SEQUENCE [LARGE SCALE GENOMIC DNA]</scope>
    <source>
        <strain evidence="1">ZHUSHIDOU_FW_LH</strain>
        <tissue evidence="1">Leaf</tissue>
    </source>
</reference>
<evidence type="ECO:0000313" key="1">
    <source>
        <dbReference type="EMBL" id="KAK7266003.1"/>
    </source>
</evidence>
<proteinExistence type="predicted"/>
<sequence>MTDAFLPYMEEKRFVHTLFCVGRVKVFTFVESQFIICFSSSFSTLSSGFSVGPSFSCPFFIASSLSAPSFEIL</sequence>
<name>A0AAN9I3E0_CROPI</name>
<dbReference type="Proteomes" id="UP001372338">
    <property type="component" value="Unassembled WGS sequence"/>
</dbReference>
<keyword evidence="2" id="KW-1185">Reference proteome</keyword>
<accession>A0AAN9I3E0</accession>
<organism evidence="1 2">
    <name type="scientific">Crotalaria pallida</name>
    <name type="common">Smooth rattlebox</name>
    <name type="synonym">Crotalaria striata</name>
    <dbReference type="NCBI Taxonomy" id="3830"/>
    <lineage>
        <taxon>Eukaryota</taxon>
        <taxon>Viridiplantae</taxon>
        <taxon>Streptophyta</taxon>
        <taxon>Embryophyta</taxon>
        <taxon>Tracheophyta</taxon>
        <taxon>Spermatophyta</taxon>
        <taxon>Magnoliopsida</taxon>
        <taxon>eudicotyledons</taxon>
        <taxon>Gunneridae</taxon>
        <taxon>Pentapetalae</taxon>
        <taxon>rosids</taxon>
        <taxon>fabids</taxon>
        <taxon>Fabales</taxon>
        <taxon>Fabaceae</taxon>
        <taxon>Papilionoideae</taxon>
        <taxon>50 kb inversion clade</taxon>
        <taxon>genistoids sensu lato</taxon>
        <taxon>core genistoids</taxon>
        <taxon>Crotalarieae</taxon>
        <taxon>Crotalaria</taxon>
    </lineage>
</organism>